<evidence type="ECO:0000256" key="5">
    <source>
        <dbReference type="ARBA" id="ARBA00022833"/>
    </source>
</evidence>
<keyword evidence="7" id="KW-0539">Nucleus</keyword>
<dbReference type="GO" id="GO:0006357">
    <property type="term" value="P:regulation of transcription by RNA polymerase II"/>
    <property type="evidence" value="ECO:0007669"/>
    <property type="project" value="TreeGrafter"/>
</dbReference>
<dbReference type="FunFam" id="3.30.160.60:FF:000100">
    <property type="entry name" value="Zinc finger 45-like"/>
    <property type="match status" value="1"/>
</dbReference>
<evidence type="ECO:0000313" key="10">
    <source>
        <dbReference type="EMBL" id="KAJ6649650.1"/>
    </source>
</evidence>
<sequence length="360" mass="41676">SVICQNCIIKIDEYDELYMNAMTLEDDLRSILLKTLAKQLEIETSLIDVCDESDESCHEEDDGSKVEDLTEETVLRTTPSKLPSMYCNICHQNFDSFTELRNHEHGLKEELNAKPKEIPVSKTPAYTVTPAGTFINCNNFMIQQRPKPDQMLTLKCSMCNSKFFNKSAIKKHYKESHYNEARCDACGGLYSNKEKLKEHRERHAKITNPLQCVECDKVFKARNPLTRHMATHTLEKFFVCELCGKQFTHHSSFKMHMMAHDDVREKKCEECGQLFRSSSHLNRHKRVHTNEKPYECIICHRSFAQRYNMMSHFKSHCKDSSTVLSHVCTVCDNHFSDAIKLKEHYDVAHCVVDSIESCSS</sequence>
<dbReference type="SMART" id="SM00355">
    <property type="entry name" value="ZnF_C2H2"/>
    <property type="match status" value="7"/>
</dbReference>
<feature type="domain" description="C2H2-type" evidence="9">
    <location>
        <begin position="266"/>
        <end position="293"/>
    </location>
</feature>
<accession>A0A9Q0NG85</accession>
<keyword evidence="11" id="KW-1185">Reference proteome</keyword>
<dbReference type="PROSITE" id="PS50157">
    <property type="entry name" value="ZINC_FINGER_C2H2_2"/>
    <property type="match status" value="5"/>
</dbReference>
<evidence type="ECO:0000256" key="7">
    <source>
        <dbReference type="ARBA" id="ARBA00023242"/>
    </source>
</evidence>
<dbReference type="OrthoDB" id="6077919at2759"/>
<dbReference type="EMBL" id="WJQU01000001">
    <property type="protein sequence ID" value="KAJ6649650.1"/>
    <property type="molecule type" value="Genomic_DNA"/>
</dbReference>
<gene>
    <name evidence="10" type="primary">Znf771</name>
    <name evidence="10" type="ORF">Bhyg_04888</name>
</gene>
<dbReference type="GO" id="GO:0000978">
    <property type="term" value="F:RNA polymerase II cis-regulatory region sequence-specific DNA binding"/>
    <property type="evidence" value="ECO:0007669"/>
    <property type="project" value="TreeGrafter"/>
</dbReference>
<dbReference type="FunFam" id="3.30.160.60:FF:000096">
    <property type="entry name" value="Zinc finger and BTB domain-containing protein 18 isoform 1"/>
    <property type="match status" value="1"/>
</dbReference>
<dbReference type="InterPro" id="IPR013087">
    <property type="entry name" value="Znf_C2H2_type"/>
</dbReference>
<keyword evidence="3" id="KW-0677">Repeat</keyword>
<dbReference type="PANTHER" id="PTHR24404">
    <property type="entry name" value="ZINC FINGER PROTEIN"/>
    <property type="match status" value="1"/>
</dbReference>
<feature type="domain" description="C2H2-type" evidence="9">
    <location>
        <begin position="210"/>
        <end position="237"/>
    </location>
</feature>
<dbReference type="PANTHER" id="PTHR24404:SF114">
    <property type="entry name" value="KLUMPFUSS, ISOFORM B-RELATED"/>
    <property type="match status" value="1"/>
</dbReference>
<organism evidence="10 11">
    <name type="scientific">Pseudolycoriella hygida</name>
    <dbReference type="NCBI Taxonomy" id="35572"/>
    <lineage>
        <taxon>Eukaryota</taxon>
        <taxon>Metazoa</taxon>
        <taxon>Ecdysozoa</taxon>
        <taxon>Arthropoda</taxon>
        <taxon>Hexapoda</taxon>
        <taxon>Insecta</taxon>
        <taxon>Pterygota</taxon>
        <taxon>Neoptera</taxon>
        <taxon>Endopterygota</taxon>
        <taxon>Diptera</taxon>
        <taxon>Nematocera</taxon>
        <taxon>Sciaroidea</taxon>
        <taxon>Sciaridae</taxon>
        <taxon>Pseudolycoriella</taxon>
    </lineage>
</organism>
<dbReference type="PROSITE" id="PS00028">
    <property type="entry name" value="ZINC_FINGER_C2H2_1"/>
    <property type="match status" value="6"/>
</dbReference>
<keyword evidence="5" id="KW-0862">Zinc</keyword>
<dbReference type="Pfam" id="PF00096">
    <property type="entry name" value="zf-C2H2"/>
    <property type="match status" value="3"/>
</dbReference>
<evidence type="ECO:0000256" key="2">
    <source>
        <dbReference type="ARBA" id="ARBA00022723"/>
    </source>
</evidence>
<protein>
    <submittedName>
        <fullName evidence="10">Zinc finger protein</fullName>
    </submittedName>
</protein>
<comment type="caution">
    <text evidence="10">The sequence shown here is derived from an EMBL/GenBank/DDBJ whole genome shotgun (WGS) entry which is preliminary data.</text>
</comment>
<dbReference type="InterPro" id="IPR050589">
    <property type="entry name" value="Ikaros_C2H2-ZF"/>
</dbReference>
<dbReference type="FunFam" id="3.30.160.60:FF:000110">
    <property type="entry name" value="Zinc finger protein-like"/>
    <property type="match status" value="1"/>
</dbReference>
<dbReference type="InterPro" id="IPR036236">
    <property type="entry name" value="Znf_C2H2_sf"/>
</dbReference>
<dbReference type="AlphaFoldDB" id="A0A9Q0NG85"/>
<dbReference type="SUPFAM" id="SSF57667">
    <property type="entry name" value="beta-beta-alpha zinc fingers"/>
    <property type="match status" value="3"/>
</dbReference>
<evidence type="ECO:0000256" key="3">
    <source>
        <dbReference type="ARBA" id="ARBA00022737"/>
    </source>
</evidence>
<feature type="non-terminal residue" evidence="10">
    <location>
        <position position="360"/>
    </location>
</feature>
<keyword evidence="4 8" id="KW-0863">Zinc-finger</keyword>
<evidence type="ECO:0000259" key="9">
    <source>
        <dbReference type="PROSITE" id="PS50157"/>
    </source>
</evidence>
<evidence type="ECO:0000256" key="4">
    <source>
        <dbReference type="ARBA" id="ARBA00022771"/>
    </source>
</evidence>
<proteinExistence type="predicted"/>
<feature type="domain" description="C2H2-type" evidence="9">
    <location>
        <begin position="294"/>
        <end position="321"/>
    </location>
</feature>
<evidence type="ECO:0000256" key="1">
    <source>
        <dbReference type="ARBA" id="ARBA00004123"/>
    </source>
</evidence>
<dbReference type="Proteomes" id="UP001151699">
    <property type="component" value="Chromosome A"/>
</dbReference>
<evidence type="ECO:0000256" key="8">
    <source>
        <dbReference type="PROSITE-ProRule" id="PRU00042"/>
    </source>
</evidence>
<keyword evidence="2" id="KW-0479">Metal-binding</keyword>
<evidence type="ECO:0000256" key="6">
    <source>
        <dbReference type="ARBA" id="ARBA00023125"/>
    </source>
</evidence>
<feature type="domain" description="C2H2-type" evidence="9">
    <location>
        <begin position="154"/>
        <end position="182"/>
    </location>
</feature>
<dbReference type="Gene3D" id="3.30.160.60">
    <property type="entry name" value="Classic Zinc Finger"/>
    <property type="match status" value="5"/>
</dbReference>
<evidence type="ECO:0000313" key="11">
    <source>
        <dbReference type="Proteomes" id="UP001151699"/>
    </source>
</evidence>
<keyword evidence="6" id="KW-0238">DNA-binding</keyword>
<reference evidence="10" key="1">
    <citation type="submission" date="2022-07" db="EMBL/GenBank/DDBJ databases">
        <authorList>
            <person name="Trinca V."/>
            <person name="Uliana J.V.C."/>
            <person name="Torres T.T."/>
            <person name="Ward R.J."/>
            <person name="Monesi N."/>
        </authorList>
    </citation>
    <scope>NUCLEOTIDE SEQUENCE</scope>
    <source>
        <strain evidence="10">HSMRA1968</strain>
        <tissue evidence="10">Whole embryos</tissue>
    </source>
</reference>
<dbReference type="GO" id="GO:0003700">
    <property type="term" value="F:DNA-binding transcription factor activity"/>
    <property type="evidence" value="ECO:0007669"/>
    <property type="project" value="TreeGrafter"/>
</dbReference>
<dbReference type="GO" id="GO:0005634">
    <property type="term" value="C:nucleus"/>
    <property type="evidence" value="ECO:0007669"/>
    <property type="project" value="UniProtKB-SubCell"/>
</dbReference>
<feature type="domain" description="C2H2-type" evidence="9">
    <location>
        <begin position="238"/>
        <end position="265"/>
    </location>
</feature>
<comment type="subcellular location">
    <subcellularLocation>
        <location evidence="1">Nucleus</location>
    </subcellularLocation>
</comment>
<name>A0A9Q0NG85_9DIPT</name>
<dbReference type="GO" id="GO:0008270">
    <property type="term" value="F:zinc ion binding"/>
    <property type="evidence" value="ECO:0007669"/>
    <property type="project" value="UniProtKB-KW"/>
</dbReference>